<evidence type="ECO:0000313" key="3">
    <source>
        <dbReference type="Proteomes" id="UP000248745"/>
    </source>
</evidence>
<dbReference type="Pfam" id="PF02602">
    <property type="entry name" value="HEM4"/>
    <property type="match status" value="1"/>
</dbReference>
<dbReference type="InterPro" id="IPR039793">
    <property type="entry name" value="UROS/Hem4"/>
</dbReference>
<dbReference type="GO" id="GO:0005829">
    <property type="term" value="C:cytosol"/>
    <property type="evidence" value="ECO:0007669"/>
    <property type="project" value="TreeGrafter"/>
</dbReference>
<proteinExistence type="predicted"/>
<dbReference type="OrthoDB" id="1149788at2"/>
<dbReference type="SUPFAM" id="SSF69618">
    <property type="entry name" value="HemD-like"/>
    <property type="match status" value="1"/>
</dbReference>
<dbReference type="InterPro" id="IPR003754">
    <property type="entry name" value="4pyrrol_synth_uPrphyn_synth"/>
</dbReference>
<dbReference type="GO" id="GO:0006780">
    <property type="term" value="P:uroporphyrinogen III biosynthetic process"/>
    <property type="evidence" value="ECO:0007669"/>
    <property type="project" value="InterPro"/>
</dbReference>
<dbReference type="AlphaFoldDB" id="A0A2W2ALW4"/>
<dbReference type="EMBL" id="QKTW01000014">
    <property type="protein sequence ID" value="PZF73290.1"/>
    <property type="molecule type" value="Genomic_DNA"/>
</dbReference>
<organism evidence="2 3">
    <name type="scientific">Taibaiella soli</name>
    <dbReference type="NCBI Taxonomy" id="1649169"/>
    <lineage>
        <taxon>Bacteria</taxon>
        <taxon>Pseudomonadati</taxon>
        <taxon>Bacteroidota</taxon>
        <taxon>Chitinophagia</taxon>
        <taxon>Chitinophagales</taxon>
        <taxon>Chitinophagaceae</taxon>
        <taxon>Taibaiella</taxon>
    </lineage>
</organism>
<dbReference type="PANTHER" id="PTHR12390">
    <property type="entry name" value="UROPORPHYRINOGEN III SYNTHASE"/>
    <property type="match status" value="1"/>
</dbReference>
<dbReference type="PANTHER" id="PTHR12390:SF0">
    <property type="entry name" value="UROPORPHYRINOGEN-III SYNTHASE"/>
    <property type="match status" value="1"/>
</dbReference>
<protein>
    <submittedName>
        <fullName evidence="2">Uroporphyrinogen-III synthase</fullName>
    </submittedName>
</protein>
<evidence type="ECO:0000259" key="1">
    <source>
        <dbReference type="Pfam" id="PF02602"/>
    </source>
</evidence>
<dbReference type="GO" id="GO:0004852">
    <property type="term" value="F:uroporphyrinogen-III synthase activity"/>
    <property type="evidence" value="ECO:0007669"/>
    <property type="project" value="InterPro"/>
</dbReference>
<dbReference type="Gene3D" id="3.40.50.10090">
    <property type="match status" value="2"/>
</dbReference>
<dbReference type="RefSeq" id="WP_110998569.1">
    <property type="nucleotide sequence ID" value="NZ_QKTW01000014.1"/>
</dbReference>
<sequence>MAKTVRTQSKGTEKKELKVNSILITQPKPDTDKSPYFELAKKYNLKLEFHPFIRVEGLSGKDFRKQRIDINEFTAIIFNSRNAVDHFFRICEELKVKVSQEMKYFCITEAVALYLQKFILYRKRKVFFSADGSTEGLLEVIGKHKNNEKFILPKSDNGKMDVNQFLTKNKIEFAEATLYRTVSNDIAPVMKDAYDMIVFFSPFSVQTLFEYDAAYKQNGTIIGAFGPSTSKAVEEAGLRLDVKAPAPNAPSMVSALEQYLTEKK</sequence>
<keyword evidence="3" id="KW-1185">Reference proteome</keyword>
<dbReference type="InterPro" id="IPR036108">
    <property type="entry name" value="4pyrrol_syn_uPrphyn_synt_sf"/>
</dbReference>
<name>A0A2W2ALW4_9BACT</name>
<evidence type="ECO:0000313" key="2">
    <source>
        <dbReference type="EMBL" id="PZF73290.1"/>
    </source>
</evidence>
<dbReference type="Proteomes" id="UP000248745">
    <property type="component" value="Unassembled WGS sequence"/>
</dbReference>
<dbReference type="CDD" id="cd06578">
    <property type="entry name" value="HemD"/>
    <property type="match status" value="1"/>
</dbReference>
<accession>A0A2W2ALW4</accession>
<comment type="caution">
    <text evidence="2">The sequence shown here is derived from an EMBL/GenBank/DDBJ whole genome shotgun (WGS) entry which is preliminary data.</text>
</comment>
<feature type="domain" description="Tetrapyrrole biosynthesis uroporphyrinogen III synthase" evidence="1">
    <location>
        <begin position="41"/>
        <end position="253"/>
    </location>
</feature>
<reference evidence="2 3" key="1">
    <citation type="submission" date="2018-06" db="EMBL/GenBank/DDBJ databases">
        <title>Mucibacter soli gen. nov., sp. nov., a new member of the family Chitinophagaceae producing mucin.</title>
        <authorList>
            <person name="Kim M.-K."/>
            <person name="Park S."/>
            <person name="Kim T.-S."/>
            <person name="Joung Y."/>
            <person name="Han J.-H."/>
            <person name="Kim S.B."/>
        </authorList>
    </citation>
    <scope>NUCLEOTIDE SEQUENCE [LARGE SCALE GENOMIC DNA]</scope>
    <source>
        <strain evidence="2 3">R1-15</strain>
    </source>
</reference>
<gene>
    <name evidence="2" type="ORF">DN068_08965</name>
</gene>